<name>A0A075HVG2_9EURY</name>
<feature type="region of interest" description="Disordered" evidence="1">
    <location>
        <begin position="13"/>
        <end position="36"/>
    </location>
</feature>
<proteinExistence type="predicted"/>
<dbReference type="AlphaFoldDB" id="A0A075HVG2"/>
<evidence type="ECO:0000256" key="1">
    <source>
        <dbReference type="SAM" id="MobiDB-lite"/>
    </source>
</evidence>
<evidence type="ECO:0000313" key="2">
    <source>
        <dbReference type="EMBL" id="AIF19580.1"/>
    </source>
</evidence>
<organism evidence="2">
    <name type="scientific">uncultured marine group II/III euryarchaeote KM3_87_C01</name>
    <dbReference type="NCBI Taxonomy" id="1456531"/>
    <lineage>
        <taxon>Archaea</taxon>
        <taxon>Methanobacteriati</taxon>
        <taxon>Methanobacteriota</taxon>
        <taxon>environmental samples</taxon>
    </lineage>
</organism>
<sequence>MVNLFRLLGLPDPSGVQRAQPKSKVKSVDPGPQADDRFHDLGEDMWSERTARIVPRPDRKVVYLKPDNLHRLPLEGAERSLLGGDMLLVDLDSLTHMPSQQDVCRRNVQSISDRIGYPVFSLNDSDTLLMIAGSRMRVDTDRHNLGMAIWGQLPDSEV</sequence>
<dbReference type="EMBL" id="KF901141">
    <property type="protein sequence ID" value="AIF19580.1"/>
    <property type="molecule type" value="Genomic_DNA"/>
</dbReference>
<reference evidence="2" key="1">
    <citation type="journal article" date="2014" name="Genome Biol. Evol.">
        <title>Pangenome evidence for extensive interdomain horizontal transfer affecting lineage core and shell genes in uncultured planktonic thaumarchaeota and euryarchaeota.</title>
        <authorList>
            <person name="Deschamps P."/>
            <person name="Zivanovic Y."/>
            <person name="Moreira D."/>
            <person name="Rodriguez-Valera F."/>
            <person name="Lopez-Garcia P."/>
        </authorList>
    </citation>
    <scope>NUCLEOTIDE SEQUENCE</scope>
</reference>
<protein>
    <submittedName>
        <fullName evidence="2">Uncharacterized protein</fullName>
    </submittedName>
</protein>
<accession>A0A075HVG2</accession>